<proteinExistence type="predicted"/>
<dbReference type="Proteomes" id="UP001328107">
    <property type="component" value="Unassembled WGS sequence"/>
</dbReference>
<evidence type="ECO:0000313" key="1">
    <source>
        <dbReference type="EMBL" id="GMR45094.1"/>
    </source>
</evidence>
<evidence type="ECO:0000313" key="2">
    <source>
        <dbReference type="Proteomes" id="UP001328107"/>
    </source>
</evidence>
<dbReference type="AlphaFoldDB" id="A0AAN5CIP1"/>
<sequence length="83" mass="8991">ALVSGSTDDRCAQAGMPFCHTESMCPPGKEMDIYGSCITPLANYDVAFKDRTLGKVMQIRALQSSPTQLLLDNELSETSGYTL</sequence>
<protein>
    <submittedName>
        <fullName evidence="1">Uncharacterized protein</fullName>
    </submittedName>
</protein>
<feature type="non-terminal residue" evidence="1">
    <location>
        <position position="1"/>
    </location>
</feature>
<organism evidence="1 2">
    <name type="scientific">Pristionchus mayeri</name>
    <dbReference type="NCBI Taxonomy" id="1317129"/>
    <lineage>
        <taxon>Eukaryota</taxon>
        <taxon>Metazoa</taxon>
        <taxon>Ecdysozoa</taxon>
        <taxon>Nematoda</taxon>
        <taxon>Chromadorea</taxon>
        <taxon>Rhabditida</taxon>
        <taxon>Rhabditina</taxon>
        <taxon>Diplogasteromorpha</taxon>
        <taxon>Diplogasteroidea</taxon>
        <taxon>Neodiplogasteridae</taxon>
        <taxon>Pristionchus</taxon>
    </lineage>
</organism>
<name>A0AAN5CIP1_9BILA</name>
<feature type="non-terminal residue" evidence="1">
    <location>
        <position position="83"/>
    </location>
</feature>
<accession>A0AAN5CIP1</accession>
<reference evidence="2" key="1">
    <citation type="submission" date="2022-10" db="EMBL/GenBank/DDBJ databases">
        <title>Genome assembly of Pristionchus species.</title>
        <authorList>
            <person name="Yoshida K."/>
            <person name="Sommer R.J."/>
        </authorList>
    </citation>
    <scope>NUCLEOTIDE SEQUENCE [LARGE SCALE GENOMIC DNA]</scope>
    <source>
        <strain evidence="2">RS5460</strain>
    </source>
</reference>
<gene>
    <name evidence="1" type="ORF">PMAYCL1PPCAC_15289</name>
</gene>
<dbReference type="EMBL" id="BTRK01000004">
    <property type="protein sequence ID" value="GMR45094.1"/>
    <property type="molecule type" value="Genomic_DNA"/>
</dbReference>
<comment type="caution">
    <text evidence="1">The sequence shown here is derived from an EMBL/GenBank/DDBJ whole genome shotgun (WGS) entry which is preliminary data.</text>
</comment>
<keyword evidence="2" id="KW-1185">Reference proteome</keyword>